<dbReference type="AlphaFoldDB" id="A0ABC9A315"/>
<proteinExistence type="predicted"/>
<name>A0ABC9A315_9POAL</name>
<organism evidence="1 2">
    <name type="scientific">Urochloa decumbens</name>
    <dbReference type="NCBI Taxonomy" id="240449"/>
    <lineage>
        <taxon>Eukaryota</taxon>
        <taxon>Viridiplantae</taxon>
        <taxon>Streptophyta</taxon>
        <taxon>Embryophyta</taxon>
        <taxon>Tracheophyta</taxon>
        <taxon>Spermatophyta</taxon>
        <taxon>Magnoliopsida</taxon>
        <taxon>Liliopsida</taxon>
        <taxon>Poales</taxon>
        <taxon>Poaceae</taxon>
        <taxon>PACMAD clade</taxon>
        <taxon>Panicoideae</taxon>
        <taxon>Panicodae</taxon>
        <taxon>Paniceae</taxon>
        <taxon>Melinidinae</taxon>
        <taxon>Urochloa</taxon>
    </lineage>
</organism>
<dbReference type="EMBL" id="OZ075130">
    <property type="protein sequence ID" value="CAL4972250.1"/>
    <property type="molecule type" value="Genomic_DNA"/>
</dbReference>
<dbReference type="Proteomes" id="UP001497457">
    <property type="component" value="Chromosome 20rd"/>
</dbReference>
<gene>
    <name evidence="1" type="ORF">URODEC1_LOCUS51156</name>
</gene>
<evidence type="ECO:0000313" key="1">
    <source>
        <dbReference type="EMBL" id="CAL4972250.1"/>
    </source>
</evidence>
<protein>
    <submittedName>
        <fullName evidence="1">Uncharacterized protein</fullName>
    </submittedName>
</protein>
<sequence length="204" mass="23199">MLQPMAVWYHTILFQSILQLPREQSICACLDANGNGILIALKNFRRSNRKRTGGRREFLVSFRFNLADLCWFSCSSQISCIFVSMSCFCGGRGQKLKRLGDAGIRNTLDHKPLYKPCGDYRRRACRSVGTCRLGIPGRTAHLGWHALLAVQLSSSASIIIHPCLFSPTTVSREVRHSCCLVLVISWKLLIFSKPLQYIHYYPFR</sequence>
<reference evidence="2" key="1">
    <citation type="submission" date="2024-06" db="EMBL/GenBank/DDBJ databases">
        <authorList>
            <person name="Ryan C."/>
        </authorList>
    </citation>
    <scope>NUCLEOTIDE SEQUENCE [LARGE SCALE GENOMIC DNA]</scope>
</reference>
<accession>A0ABC9A315</accession>
<keyword evidence="2" id="KW-1185">Reference proteome</keyword>
<evidence type="ECO:0000313" key="2">
    <source>
        <dbReference type="Proteomes" id="UP001497457"/>
    </source>
</evidence>
<reference evidence="1 2" key="2">
    <citation type="submission" date="2024-10" db="EMBL/GenBank/DDBJ databases">
        <authorList>
            <person name="Ryan C."/>
        </authorList>
    </citation>
    <scope>NUCLEOTIDE SEQUENCE [LARGE SCALE GENOMIC DNA]</scope>
</reference>